<evidence type="ECO:0000256" key="3">
    <source>
        <dbReference type="ARBA" id="ARBA00023295"/>
    </source>
</evidence>
<evidence type="ECO:0000313" key="6">
    <source>
        <dbReference type="Proteomes" id="UP000017836"/>
    </source>
</evidence>
<keyword evidence="3" id="KW-0326">Glycosidase</keyword>
<dbReference type="PANTHER" id="PTHR10353">
    <property type="entry name" value="GLYCOSYL HYDROLASE"/>
    <property type="match status" value="1"/>
</dbReference>
<proteinExistence type="inferred from homology"/>
<evidence type="ECO:0000256" key="1">
    <source>
        <dbReference type="ARBA" id="ARBA00010838"/>
    </source>
</evidence>
<keyword evidence="2" id="KW-0378">Hydrolase</keyword>
<dbReference type="Proteomes" id="UP000017836">
    <property type="component" value="Unassembled WGS sequence"/>
</dbReference>
<dbReference type="Gramene" id="ERN09275">
    <property type="protein sequence ID" value="ERN09275"/>
    <property type="gene ID" value="AMTR_s00149p00061250"/>
</dbReference>
<dbReference type="Gene3D" id="3.20.20.80">
    <property type="entry name" value="Glycosidases"/>
    <property type="match status" value="1"/>
</dbReference>
<organism evidence="5 6">
    <name type="scientific">Amborella trichopoda</name>
    <dbReference type="NCBI Taxonomy" id="13333"/>
    <lineage>
        <taxon>Eukaryota</taxon>
        <taxon>Viridiplantae</taxon>
        <taxon>Streptophyta</taxon>
        <taxon>Embryophyta</taxon>
        <taxon>Tracheophyta</taxon>
        <taxon>Spermatophyta</taxon>
        <taxon>Magnoliopsida</taxon>
        <taxon>Amborellales</taxon>
        <taxon>Amborellaceae</taxon>
        <taxon>Amborella</taxon>
    </lineage>
</organism>
<dbReference type="PROSITE" id="PS00653">
    <property type="entry name" value="GLYCOSYL_HYDROL_F1_2"/>
    <property type="match status" value="1"/>
</dbReference>
<reference evidence="6" key="1">
    <citation type="journal article" date="2013" name="Science">
        <title>The Amborella genome and the evolution of flowering plants.</title>
        <authorList>
            <consortium name="Amborella Genome Project"/>
        </authorList>
    </citation>
    <scope>NUCLEOTIDE SEQUENCE [LARGE SCALE GENOMIC DNA]</scope>
</reference>
<dbReference type="InterPro" id="IPR017853">
    <property type="entry name" value="GH"/>
</dbReference>
<name>W1PQ06_AMBTC</name>
<dbReference type="OMA" id="HDYADIC"/>
<dbReference type="Pfam" id="PF00232">
    <property type="entry name" value="Glyco_hydro_1"/>
    <property type="match status" value="1"/>
</dbReference>
<dbReference type="EMBL" id="KI393016">
    <property type="protein sequence ID" value="ERN09275.1"/>
    <property type="molecule type" value="Genomic_DNA"/>
</dbReference>
<dbReference type="InterPro" id="IPR033132">
    <property type="entry name" value="GH_1_N_CS"/>
</dbReference>
<evidence type="ECO:0000256" key="2">
    <source>
        <dbReference type="ARBA" id="ARBA00022801"/>
    </source>
</evidence>
<dbReference type="AlphaFoldDB" id="W1PQ06"/>
<accession>W1PQ06</accession>
<dbReference type="HOGENOM" id="CLU_001859_1_0_1"/>
<dbReference type="GO" id="GO:0005975">
    <property type="term" value="P:carbohydrate metabolic process"/>
    <property type="evidence" value="ECO:0007669"/>
    <property type="project" value="InterPro"/>
</dbReference>
<gene>
    <name evidence="5" type="ORF">AMTR_s00149p00061250</name>
</gene>
<sequence length="512" mass="58926">MRLDGFLWVVTYFGYSLFLARIDAGKSPERSEFPPDFAFGVSTSAYQVEGAVKEGGRGPSIWDTYTHDFPEKVDDRSNGDIAADSYHLYKEDVRMIREVGLNAYRFSLSWSRILPRGNLRGVNKEGIKYYNNLINELIHQGIKPFVTLFHWDAPQALEDEYGGFLSSKIVDDFLDYCDICFREFGDRVKYWITINEPMTFSTKGYDHGNNAPGRCSTDVKRCGEGNSSTEPYQVAHNLLLAHATAVKLYRNQYKEEQNGMIGIAPSCDWFMPLTNSTDDEEAALRELDFRLGWILDPLTRGDYPPIMREYIGERLPRFTKEESEILRGSYDFLGINYYTAQYAAHIPYVGPSVPKSQSQDSRVSLSVVRNGIPIGPKAASSWLYVYPEGIKELLLHVKKKYNDPIIYITENGVDEHDMKMDPFLQCLNDTMRVDYHRQHISFLLEALREGVKLKGYFMWSLMDNFEWENGYTVRFGIYYVDFMDNAKRYPKSSAHWIAVSKEFVSPRADTVA</sequence>
<dbReference type="eggNOG" id="KOG0626">
    <property type="taxonomic scope" value="Eukaryota"/>
</dbReference>
<protein>
    <recommendedName>
        <fullName evidence="7">Beta-glucosidase</fullName>
    </recommendedName>
</protein>
<dbReference type="PANTHER" id="PTHR10353:SF137">
    <property type="entry name" value="MYROSINASE 3-RELATED"/>
    <property type="match status" value="1"/>
</dbReference>
<evidence type="ECO:0000256" key="4">
    <source>
        <dbReference type="RuleBase" id="RU003690"/>
    </source>
</evidence>
<dbReference type="FunFam" id="3.20.20.80:FF:000020">
    <property type="entry name" value="Beta-glucosidase 12"/>
    <property type="match status" value="1"/>
</dbReference>
<dbReference type="PRINTS" id="PR00131">
    <property type="entry name" value="GLHYDRLASE1"/>
</dbReference>
<evidence type="ECO:0008006" key="7">
    <source>
        <dbReference type="Google" id="ProtNLM"/>
    </source>
</evidence>
<evidence type="ECO:0000313" key="5">
    <source>
        <dbReference type="EMBL" id="ERN09275.1"/>
    </source>
</evidence>
<keyword evidence="6" id="KW-1185">Reference proteome</keyword>
<comment type="similarity">
    <text evidence="1 4">Belongs to the glycosyl hydrolase 1 family.</text>
</comment>
<dbReference type="SUPFAM" id="SSF51445">
    <property type="entry name" value="(Trans)glycosidases"/>
    <property type="match status" value="1"/>
</dbReference>
<dbReference type="GO" id="GO:0008422">
    <property type="term" value="F:beta-glucosidase activity"/>
    <property type="evidence" value="ECO:0000318"/>
    <property type="project" value="GO_Central"/>
</dbReference>
<dbReference type="InterPro" id="IPR001360">
    <property type="entry name" value="Glyco_hydro_1"/>
</dbReference>